<name>A0AAE4Z6R4_9BACT</name>
<evidence type="ECO:0000313" key="3">
    <source>
        <dbReference type="Proteomes" id="UP000702544"/>
    </source>
</evidence>
<dbReference type="EMBL" id="JAACAK010000046">
    <property type="protein sequence ID" value="NIR74633.1"/>
    <property type="molecule type" value="Genomic_DNA"/>
</dbReference>
<sequence length="68" mass="7491">MKLAGTFMGAPLALAAQPLEAPWLFWVGLALLTLALILPSRPGQTIGERLRSIFRHLPVIGWIGRRDD</sequence>
<keyword evidence="1" id="KW-1133">Transmembrane helix</keyword>
<keyword evidence="1" id="KW-0472">Membrane</keyword>
<protein>
    <submittedName>
        <fullName evidence="2">Uncharacterized protein</fullName>
    </submittedName>
</protein>
<evidence type="ECO:0000313" key="2">
    <source>
        <dbReference type="EMBL" id="NIR74633.1"/>
    </source>
</evidence>
<keyword evidence="1" id="KW-0812">Transmembrane</keyword>
<organism evidence="2 3">
    <name type="scientific">Candidatus Kutchimonas denitrificans</name>
    <dbReference type="NCBI Taxonomy" id="3056748"/>
    <lineage>
        <taxon>Bacteria</taxon>
        <taxon>Pseudomonadati</taxon>
        <taxon>Gemmatimonadota</taxon>
        <taxon>Gemmatimonadia</taxon>
        <taxon>Candidatus Palauibacterales</taxon>
        <taxon>Candidatus Palauibacteraceae</taxon>
        <taxon>Candidatus Kutchimonas</taxon>
    </lineage>
</organism>
<feature type="transmembrane region" description="Helical" evidence="1">
    <location>
        <begin position="25"/>
        <end position="41"/>
    </location>
</feature>
<accession>A0AAE4Z6R4</accession>
<reference evidence="2 3" key="1">
    <citation type="submission" date="2020-01" db="EMBL/GenBank/DDBJ databases">
        <title>Genomes assembled from Gulf of Kutch pelagic sediment metagenomes.</title>
        <authorList>
            <person name="Chandrashekar M."/>
            <person name="Mahajan M.S."/>
            <person name="Dave K.J."/>
            <person name="Vatsa P."/>
            <person name="Nathani N.M."/>
        </authorList>
    </citation>
    <scope>NUCLEOTIDE SEQUENCE [LARGE SCALE GENOMIC DNA]</scope>
    <source>
        <strain evidence="2">KS3-K002</strain>
    </source>
</reference>
<dbReference type="Proteomes" id="UP000702544">
    <property type="component" value="Unassembled WGS sequence"/>
</dbReference>
<proteinExistence type="predicted"/>
<evidence type="ECO:0000256" key="1">
    <source>
        <dbReference type="SAM" id="Phobius"/>
    </source>
</evidence>
<dbReference type="AlphaFoldDB" id="A0AAE4Z6R4"/>
<comment type="caution">
    <text evidence="2">The sequence shown here is derived from an EMBL/GenBank/DDBJ whole genome shotgun (WGS) entry which is preliminary data.</text>
</comment>
<gene>
    <name evidence="2" type="ORF">GWO12_05915</name>
</gene>